<dbReference type="EC" id="2.1.1.-" evidence="2"/>
<name>A0A1Y5SCR7_9RHOB</name>
<dbReference type="PANTHER" id="PTHR36973:SF4">
    <property type="entry name" value="NODULATION PROTEIN"/>
    <property type="match status" value="1"/>
</dbReference>
<feature type="domain" description="Methyltransferase FkbM" evidence="1">
    <location>
        <begin position="265"/>
        <end position="431"/>
    </location>
</feature>
<evidence type="ECO:0000313" key="2">
    <source>
        <dbReference type="EMBL" id="SLN37748.1"/>
    </source>
</evidence>
<dbReference type="SUPFAM" id="SSF53335">
    <property type="entry name" value="S-adenosyl-L-methionine-dependent methyltransferases"/>
    <property type="match status" value="2"/>
</dbReference>
<dbReference type="InterPro" id="IPR029063">
    <property type="entry name" value="SAM-dependent_MTases_sf"/>
</dbReference>
<dbReference type="GO" id="GO:0008171">
    <property type="term" value="F:O-methyltransferase activity"/>
    <property type="evidence" value="ECO:0007669"/>
    <property type="project" value="TreeGrafter"/>
</dbReference>
<feature type="domain" description="Methyltransferase FkbM" evidence="1">
    <location>
        <begin position="37"/>
        <end position="201"/>
    </location>
</feature>
<dbReference type="PANTHER" id="PTHR36973">
    <property type="entry name" value="SLL1456 PROTEIN-RELATED"/>
    <property type="match status" value="1"/>
</dbReference>
<dbReference type="Pfam" id="PF05050">
    <property type="entry name" value="Methyltransf_21"/>
    <property type="match status" value="2"/>
</dbReference>
<dbReference type="EMBL" id="FWFO01000001">
    <property type="protein sequence ID" value="SLN37748.1"/>
    <property type="molecule type" value="Genomic_DNA"/>
</dbReference>
<dbReference type="OrthoDB" id="4104638at2"/>
<dbReference type="Proteomes" id="UP000193077">
    <property type="component" value="Unassembled WGS sequence"/>
</dbReference>
<keyword evidence="2" id="KW-0489">Methyltransferase</keyword>
<sequence length="745" mass="84414">MKFLKKLRGKSHKDDPITDEERMIIKKCIRPGDIVFDVGAHHGKWSESVLKMADAKIHAFEASKDAHQVLQGTIADKVTLNWNAVSNRDEDLTFHVYRDDARLSSLHRRTSVEDQLLTAGFDAITVPGTTMDTYWAGRTEQIRFLKVDVEGAEYDVLRGTRNLLRRGQVDFLQFEYGGTFLDAGTSLRNVWSYLRRFGYRVLRVQNGKFTEVKKFTDKTEDYSYSNYLALHERLMKPFLKEGGEIELDFDRMAHFGIKPTGVLHVGGHEGNEITTYRAKGISPIVFVEANPDLAGGLRDRFASDSDVSVIESAAAEEEGNATFNITSMNQSSSLLELKDHAKLYPKIGVEKQITVRTALIDTLLDEAGIDPSTLDFIAMDIQGAELKALKGATKLLQHIKALQIEVNYSELYEGCALIHEIDAFLEEHGFIRVMTNTPYSEEWGDALYVRRPLVGSSIVGSMGRFANQVFQYLFIQTYAREYDYTPVNSTWAGDDIFNVTPGLTEMPELPFKIEEQGYELSNSTVANDPEVRPATDFAGFFQYHTRYYKPYKELMQAHFAFKGAYAERAAQLKALFDAQPGPVVPLHLRRGDFGTGVFFIAPESWYLDWLQGLREQHPDLTLYIASDEPDAVLPAFKDFNVITERDLPASDLEHGFFTDFAALTMGDHLAISNSSFSFAASMLNQTAQTFMRPDLTQEKLIDYDPWNAPVLLRKLEAEEAGEAFMSEKAKGRSKYKWRKVRKIFK</sequence>
<organism evidence="2 3">
    <name type="scientific">Falsiruegeria litorea R37</name>
    <dbReference type="NCBI Taxonomy" id="1200284"/>
    <lineage>
        <taxon>Bacteria</taxon>
        <taxon>Pseudomonadati</taxon>
        <taxon>Pseudomonadota</taxon>
        <taxon>Alphaproteobacteria</taxon>
        <taxon>Rhodobacterales</taxon>
        <taxon>Roseobacteraceae</taxon>
        <taxon>Falsiruegeria</taxon>
    </lineage>
</organism>
<protein>
    <submittedName>
        <fullName evidence="2">2-O-methyltransferase NoeI</fullName>
        <ecNumber evidence="2">2.1.1.-</ecNumber>
    </submittedName>
</protein>
<dbReference type="RefSeq" id="WP_085795412.1">
    <property type="nucleotide sequence ID" value="NZ_FWFO01000001.1"/>
</dbReference>
<keyword evidence="2" id="KW-0808">Transferase</keyword>
<keyword evidence="3" id="KW-1185">Reference proteome</keyword>
<dbReference type="InterPro" id="IPR053188">
    <property type="entry name" value="FkbM_Methyltransferase"/>
</dbReference>
<gene>
    <name evidence="2" type="primary">noeI_1</name>
    <name evidence="2" type="ORF">TRL7639_01867</name>
</gene>
<evidence type="ECO:0000313" key="3">
    <source>
        <dbReference type="Proteomes" id="UP000193077"/>
    </source>
</evidence>
<evidence type="ECO:0000259" key="1">
    <source>
        <dbReference type="Pfam" id="PF05050"/>
    </source>
</evidence>
<dbReference type="NCBIfam" id="TIGR01444">
    <property type="entry name" value="fkbM_fam"/>
    <property type="match status" value="2"/>
</dbReference>
<accession>A0A1Y5SCR7</accession>
<proteinExistence type="predicted"/>
<dbReference type="InterPro" id="IPR006342">
    <property type="entry name" value="FkbM_mtfrase"/>
</dbReference>
<dbReference type="AlphaFoldDB" id="A0A1Y5SCR7"/>
<dbReference type="Gene3D" id="3.40.50.150">
    <property type="entry name" value="Vaccinia Virus protein VP39"/>
    <property type="match status" value="2"/>
</dbReference>
<reference evidence="2 3" key="1">
    <citation type="submission" date="2017-03" db="EMBL/GenBank/DDBJ databases">
        <authorList>
            <person name="Afonso C.L."/>
            <person name="Miller P.J."/>
            <person name="Scott M.A."/>
            <person name="Spackman E."/>
            <person name="Goraichik I."/>
            <person name="Dimitrov K.M."/>
            <person name="Suarez D.L."/>
            <person name="Swayne D.E."/>
        </authorList>
    </citation>
    <scope>NUCLEOTIDE SEQUENCE [LARGE SCALE GENOMIC DNA]</scope>
    <source>
        <strain evidence="2 3">CECT 7639</strain>
    </source>
</reference>
<dbReference type="GO" id="GO:0032259">
    <property type="term" value="P:methylation"/>
    <property type="evidence" value="ECO:0007669"/>
    <property type="project" value="UniProtKB-KW"/>
</dbReference>